<feature type="non-terminal residue" evidence="1">
    <location>
        <position position="1"/>
    </location>
</feature>
<proteinExistence type="predicted"/>
<accession>A0A7J6GQD4</accession>
<evidence type="ECO:0000313" key="1">
    <source>
        <dbReference type="EMBL" id="KAF4384309.1"/>
    </source>
</evidence>
<evidence type="ECO:0000313" key="2">
    <source>
        <dbReference type="Proteomes" id="UP000525078"/>
    </source>
</evidence>
<sequence>MMSSLVLTMAKRVNYNLFIAI</sequence>
<protein>
    <submittedName>
        <fullName evidence="1">Uncharacterized protein</fullName>
    </submittedName>
</protein>
<comment type="caution">
    <text evidence="1">The sequence shown here is derived from an EMBL/GenBank/DDBJ whole genome shotgun (WGS) entry which is preliminary data.</text>
</comment>
<organism evidence="1 2">
    <name type="scientific">Cannabis sativa</name>
    <name type="common">Hemp</name>
    <name type="synonym">Marijuana</name>
    <dbReference type="NCBI Taxonomy" id="3483"/>
    <lineage>
        <taxon>Eukaryota</taxon>
        <taxon>Viridiplantae</taxon>
        <taxon>Streptophyta</taxon>
        <taxon>Embryophyta</taxon>
        <taxon>Tracheophyta</taxon>
        <taxon>Spermatophyta</taxon>
        <taxon>Magnoliopsida</taxon>
        <taxon>eudicotyledons</taxon>
        <taxon>Gunneridae</taxon>
        <taxon>Pentapetalae</taxon>
        <taxon>rosids</taxon>
        <taxon>fabids</taxon>
        <taxon>Rosales</taxon>
        <taxon>Cannabaceae</taxon>
        <taxon>Cannabis</taxon>
    </lineage>
</organism>
<dbReference type="Proteomes" id="UP000525078">
    <property type="component" value="Unassembled WGS sequence"/>
</dbReference>
<dbReference type="EMBL" id="JAATIP010000048">
    <property type="protein sequence ID" value="KAF4384309.1"/>
    <property type="molecule type" value="Genomic_DNA"/>
</dbReference>
<reference evidence="1 2" key="1">
    <citation type="journal article" date="2020" name="bioRxiv">
        <title>Sequence and annotation of 42 cannabis genomes reveals extensive copy number variation in cannabinoid synthesis and pathogen resistance genes.</title>
        <authorList>
            <person name="Mckernan K.J."/>
            <person name="Helbert Y."/>
            <person name="Kane L.T."/>
            <person name="Ebling H."/>
            <person name="Zhang L."/>
            <person name="Liu B."/>
            <person name="Eaton Z."/>
            <person name="Mclaughlin S."/>
            <person name="Kingan S."/>
            <person name="Baybayan P."/>
            <person name="Concepcion G."/>
            <person name="Jordan M."/>
            <person name="Riva A."/>
            <person name="Barbazuk W."/>
            <person name="Harkins T."/>
        </authorList>
    </citation>
    <scope>NUCLEOTIDE SEQUENCE [LARGE SCALE GENOMIC DNA]</scope>
    <source>
        <strain evidence="2">cv. Jamaican Lion 4</strain>
        <tissue evidence="1">Leaf</tissue>
    </source>
</reference>
<name>A0A7J6GQD4_CANSA</name>
<dbReference type="AlphaFoldDB" id="A0A7J6GQD4"/>
<gene>
    <name evidence="1" type="ORF">F8388_004542</name>
</gene>